<protein>
    <submittedName>
        <fullName evidence="1">Uncharacterized protein</fullName>
    </submittedName>
</protein>
<evidence type="ECO:0000313" key="1">
    <source>
        <dbReference type="EMBL" id="BCR87955.1"/>
    </source>
</evidence>
<proteinExistence type="predicted"/>
<dbReference type="RefSeq" id="XP_043136477.1">
    <property type="nucleotide sequence ID" value="XM_043278726.1"/>
</dbReference>
<reference evidence="1" key="1">
    <citation type="submission" date="2021-01" db="EMBL/GenBank/DDBJ databases">
        <authorList>
            <consortium name="Aspergillus chevalieri M1 genome sequencing consortium"/>
            <person name="Kazuki M."/>
            <person name="Futagami T."/>
        </authorList>
    </citation>
    <scope>NUCLEOTIDE SEQUENCE</scope>
    <source>
        <strain evidence="1">M1</strain>
    </source>
</reference>
<sequence>MFGYLYPGGERYIADPTQSQLIESPKNLLNAFPIWYRVLCIERTPPSSKAIGMGPHCALYFQIPLSTLPPGEGELTYSLVKRVLELLEKFDRRTLKMAVT</sequence>
<keyword evidence="2" id="KW-1185">Reference proteome</keyword>
<organism evidence="1 2">
    <name type="scientific">Aspergillus chevalieri</name>
    <name type="common">Eurotium chevalieri</name>
    <dbReference type="NCBI Taxonomy" id="182096"/>
    <lineage>
        <taxon>Eukaryota</taxon>
        <taxon>Fungi</taxon>
        <taxon>Dikarya</taxon>
        <taxon>Ascomycota</taxon>
        <taxon>Pezizomycotina</taxon>
        <taxon>Eurotiomycetes</taxon>
        <taxon>Eurotiomycetidae</taxon>
        <taxon>Eurotiales</taxon>
        <taxon>Aspergillaceae</taxon>
        <taxon>Aspergillus</taxon>
        <taxon>Aspergillus subgen. Aspergillus</taxon>
    </lineage>
</organism>
<dbReference type="Proteomes" id="UP000637239">
    <property type="component" value="Chromosome 4"/>
</dbReference>
<dbReference type="KEGG" id="ache:ACHE_40519A"/>
<dbReference type="AlphaFoldDB" id="A0A7R7VNP3"/>
<evidence type="ECO:0000313" key="2">
    <source>
        <dbReference type="Proteomes" id="UP000637239"/>
    </source>
</evidence>
<dbReference type="GeneID" id="66982314"/>
<accession>A0A7R7VNP3</accession>
<name>A0A7R7VNP3_ASPCH</name>
<dbReference type="EMBL" id="AP024419">
    <property type="protein sequence ID" value="BCR87955.1"/>
    <property type="molecule type" value="Genomic_DNA"/>
</dbReference>
<reference evidence="1" key="2">
    <citation type="submission" date="2021-02" db="EMBL/GenBank/DDBJ databases">
        <title>Aspergillus chevalieri M1 genome sequence.</title>
        <authorList>
            <person name="Kadooka C."/>
            <person name="Mori K."/>
            <person name="Futagami T."/>
        </authorList>
    </citation>
    <scope>NUCLEOTIDE SEQUENCE</scope>
    <source>
        <strain evidence="1">M1</strain>
    </source>
</reference>
<gene>
    <name evidence="1" type="ORF">ACHE_40519A</name>
</gene>